<dbReference type="Proteomes" id="UP000243515">
    <property type="component" value="Unassembled WGS sequence"/>
</dbReference>
<dbReference type="Gene3D" id="1.10.3430.10">
    <property type="entry name" value="Ammonium transporter AmtB like domains"/>
    <property type="match status" value="1"/>
</dbReference>
<feature type="region of interest" description="Disordered" evidence="9">
    <location>
        <begin position="525"/>
        <end position="578"/>
    </location>
</feature>
<keyword evidence="12" id="KW-1185">Reference proteome</keyword>
<keyword evidence="5" id="KW-1133">Transmembrane helix</keyword>
<protein>
    <recommendedName>
        <fullName evidence="8">Ammonium transporter</fullName>
    </recommendedName>
</protein>
<name>A0A232M402_9EURO</name>
<dbReference type="Pfam" id="PF00909">
    <property type="entry name" value="Ammonium_transp"/>
    <property type="match status" value="1"/>
</dbReference>
<keyword evidence="7 8" id="KW-0924">Ammonia transport</keyword>
<evidence type="ECO:0000256" key="3">
    <source>
        <dbReference type="ARBA" id="ARBA00022448"/>
    </source>
</evidence>
<dbReference type="PROSITE" id="PS01219">
    <property type="entry name" value="AMMONIUM_TRANSP"/>
    <property type="match status" value="1"/>
</dbReference>
<sequence>MSTFNGNAPYDPNYASYNWTGAPANYSLTTDDALGGDPRTYHHLFSSYTYLLPPQANISHIIGTENLNKWFQSGDQAYIIVASAMVLVMVPGLGFLYSGLARRKSALSMIWACMGSMSVITFQWYFWGYSLAFSPTATNGFIGDLHFFGLMNTLGAPSPGSALIPGLLYAFYQMQFCAVTAAIVMGAVAERGRLLPAMVFTFIWATIVYCPIACWAWNVNGWGSRYGVMDYAGGGPVEIGSGLSALAYSWVLGRRQERMMLNFRPHNVSLILLGTVFLWFGWLGFNGGSALGANLRATMACWNSNLTATFAAITWVVLDWRLARKWSMVGWCSGTISGLVAATPASGFITPWASVIMGIVTGVVCNYATKVKYWIKIDDSMDVFAEHAMAGIIGLLFNALFGTDAIVYLDGVNVGVTNPTTGSNIGGWLIHNYRQLYIQVAYIVAVCGYSFVVSALIAFAIDRTPGLKLRASEEAELLGMDDDQLGEFAYDYVEVRRDYLAWTPQKTAQLEDGHEIPHADRYGIGEHSEMLEYRTPTENASKESEEDRENHRKPLPPAPRQVAEQDPLGEDQLGEKLD</sequence>
<evidence type="ECO:0000259" key="10">
    <source>
        <dbReference type="Pfam" id="PF00909"/>
    </source>
</evidence>
<evidence type="ECO:0000256" key="4">
    <source>
        <dbReference type="ARBA" id="ARBA00022692"/>
    </source>
</evidence>
<comment type="caution">
    <text evidence="11">The sequence shown here is derived from an EMBL/GenBank/DDBJ whole genome shotgun (WGS) entry which is preliminary data.</text>
</comment>
<evidence type="ECO:0000313" key="12">
    <source>
        <dbReference type="Proteomes" id="UP000243515"/>
    </source>
</evidence>
<dbReference type="SUPFAM" id="SSF111352">
    <property type="entry name" value="Ammonium transporter"/>
    <property type="match status" value="1"/>
</dbReference>
<dbReference type="PANTHER" id="PTHR43029">
    <property type="entry name" value="AMMONIUM TRANSPORTER MEP2"/>
    <property type="match status" value="1"/>
</dbReference>
<dbReference type="AlphaFoldDB" id="A0A232M402"/>
<evidence type="ECO:0000256" key="6">
    <source>
        <dbReference type="ARBA" id="ARBA00023136"/>
    </source>
</evidence>
<dbReference type="GO" id="GO:0008519">
    <property type="term" value="F:ammonium channel activity"/>
    <property type="evidence" value="ECO:0007669"/>
    <property type="project" value="InterPro"/>
</dbReference>
<proteinExistence type="inferred from homology"/>
<evidence type="ECO:0000256" key="2">
    <source>
        <dbReference type="ARBA" id="ARBA00005887"/>
    </source>
</evidence>
<gene>
    <name evidence="11" type="ORF">Egran_01104</name>
</gene>
<dbReference type="PANTHER" id="PTHR43029:SF4">
    <property type="entry name" value="AMMONIUM TRANSPORTER MEP1-RELATED"/>
    <property type="match status" value="1"/>
</dbReference>
<feature type="compositionally biased region" description="Basic and acidic residues" evidence="9">
    <location>
        <begin position="540"/>
        <end position="552"/>
    </location>
</feature>
<dbReference type="NCBIfam" id="TIGR00836">
    <property type="entry name" value="amt"/>
    <property type="match status" value="1"/>
</dbReference>
<evidence type="ECO:0000256" key="9">
    <source>
        <dbReference type="SAM" id="MobiDB-lite"/>
    </source>
</evidence>
<dbReference type="FunFam" id="1.10.3430.10:FF:000003">
    <property type="entry name" value="Ammonium transporter"/>
    <property type="match status" value="1"/>
</dbReference>
<dbReference type="OrthoDB" id="534912at2759"/>
<keyword evidence="3 8" id="KW-0813">Transport</keyword>
<evidence type="ECO:0000256" key="8">
    <source>
        <dbReference type="RuleBase" id="RU362002"/>
    </source>
</evidence>
<keyword evidence="6" id="KW-0472">Membrane</keyword>
<dbReference type="GO" id="GO:0005886">
    <property type="term" value="C:plasma membrane"/>
    <property type="evidence" value="ECO:0007669"/>
    <property type="project" value="UniProtKB-SubCell"/>
</dbReference>
<evidence type="ECO:0000313" key="11">
    <source>
        <dbReference type="EMBL" id="OXV11135.1"/>
    </source>
</evidence>
<accession>A0A232M402</accession>
<dbReference type="InterPro" id="IPR029020">
    <property type="entry name" value="Ammonium/urea_transptr"/>
</dbReference>
<keyword evidence="4" id="KW-0812">Transmembrane</keyword>
<dbReference type="InterPro" id="IPR024041">
    <property type="entry name" value="NH4_transpt_AmtB-like_dom"/>
</dbReference>
<comment type="similarity">
    <text evidence="2 8">Belongs to the ammonia transporter channel (TC 1.A.11.2) family.</text>
</comment>
<evidence type="ECO:0000256" key="1">
    <source>
        <dbReference type="ARBA" id="ARBA00004141"/>
    </source>
</evidence>
<organism evidence="11 12">
    <name type="scientific">Elaphomyces granulatus</name>
    <dbReference type="NCBI Taxonomy" id="519963"/>
    <lineage>
        <taxon>Eukaryota</taxon>
        <taxon>Fungi</taxon>
        <taxon>Dikarya</taxon>
        <taxon>Ascomycota</taxon>
        <taxon>Pezizomycotina</taxon>
        <taxon>Eurotiomycetes</taxon>
        <taxon>Eurotiomycetidae</taxon>
        <taxon>Eurotiales</taxon>
        <taxon>Elaphomycetaceae</taxon>
        <taxon>Elaphomyces</taxon>
    </lineage>
</organism>
<feature type="domain" description="Ammonium transporter AmtB-like" evidence="10">
    <location>
        <begin position="78"/>
        <end position="490"/>
    </location>
</feature>
<comment type="subcellular location">
    <subcellularLocation>
        <location evidence="8">Cell membrane</location>
        <topology evidence="8">Multi-pass membrane protein</topology>
    </subcellularLocation>
    <subcellularLocation>
        <location evidence="1">Membrane</location>
        <topology evidence="1">Multi-pass membrane protein</topology>
    </subcellularLocation>
</comment>
<dbReference type="InterPro" id="IPR001905">
    <property type="entry name" value="Ammonium_transpt"/>
</dbReference>
<dbReference type="EMBL" id="NPHW01002591">
    <property type="protein sequence ID" value="OXV11135.1"/>
    <property type="molecule type" value="Genomic_DNA"/>
</dbReference>
<dbReference type="InterPro" id="IPR018047">
    <property type="entry name" value="Ammonium_transpt_CS"/>
</dbReference>
<reference evidence="11 12" key="1">
    <citation type="journal article" date="2015" name="Environ. Microbiol.">
        <title>Metagenome sequence of Elaphomyces granulatus from sporocarp tissue reveals Ascomycota ectomycorrhizal fingerprints of genome expansion and a Proteobacteria-rich microbiome.</title>
        <authorList>
            <person name="Quandt C.A."/>
            <person name="Kohler A."/>
            <person name="Hesse C.N."/>
            <person name="Sharpton T.J."/>
            <person name="Martin F."/>
            <person name="Spatafora J.W."/>
        </authorList>
    </citation>
    <scope>NUCLEOTIDE SEQUENCE [LARGE SCALE GENOMIC DNA]</scope>
    <source>
        <strain evidence="11 12">OSC145934</strain>
    </source>
</reference>
<evidence type="ECO:0000256" key="7">
    <source>
        <dbReference type="ARBA" id="ARBA00023177"/>
    </source>
</evidence>
<evidence type="ECO:0000256" key="5">
    <source>
        <dbReference type="ARBA" id="ARBA00022989"/>
    </source>
</evidence>